<dbReference type="Proteomes" id="UP000027734">
    <property type="component" value="Unassembled WGS sequence"/>
</dbReference>
<comment type="caution">
    <text evidence="2">The sequence shown here is derived from an EMBL/GenBank/DDBJ whole genome shotgun (WGS) entry which is preliminary data.</text>
</comment>
<feature type="region of interest" description="Disordered" evidence="1">
    <location>
        <begin position="42"/>
        <end position="76"/>
    </location>
</feature>
<evidence type="ECO:0000313" key="3">
    <source>
        <dbReference type="Proteomes" id="UP000027734"/>
    </source>
</evidence>
<dbReference type="eggNOG" id="COG2931">
    <property type="taxonomic scope" value="Bacteria"/>
</dbReference>
<dbReference type="InterPro" id="IPR011049">
    <property type="entry name" value="Serralysin-like_metalloprot_C"/>
</dbReference>
<feature type="region of interest" description="Disordered" evidence="1">
    <location>
        <begin position="1"/>
        <end position="25"/>
    </location>
</feature>
<evidence type="ECO:0008006" key="4">
    <source>
        <dbReference type="Google" id="ProtNLM"/>
    </source>
</evidence>
<organism evidence="2 3">
    <name type="scientific">Sulfitobacter donghicola DSW-25 = KCTC 12864 = JCM 14565</name>
    <dbReference type="NCBI Taxonomy" id="1300350"/>
    <lineage>
        <taxon>Bacteria</taxon>
        <taxon>Pseudomonadati</taxon>
        <taxon>Pseudomonadota</taxon>
        <taxon>Alphaproteobacteria</taxon>
        <taxon>Rhodobacterales</taxon>
        <taxon>Roseobacteraceae</taxon>
        <taxon>Sulfitobacter</taxon>
    </lineage>
</organism>
<dbReference type="PRINTS" id="PR00313">
    <property type="entry name" value="CABNDNGRPT"/>
</dbReference>
<reference evidence="2 3" key="1">
    <citation type="submission" date="2014-01" db="EMBL/GenBank/DDBJ databases">
        <title>Sulfitobacter donghicola JCM 14565 Genome Sequencing.</title>
        <authorList>
            <person name="Lai Q."/>
            <person name="Hong Z."/>
        </authorList>
    </citation>
    <scope>NUCLEOTIDE SEQUENCE [LARGE SCALE GENOMIC DNA]</scope>
    <source>
        <strain evidence="2 3">JCM 14565</strain>
    </source>
</reference>
<evidence type="ECO:0000313" key="2">
    <source>
        <dbReference type="EMBL" id="KEJ87683.1"/>
    </source>
</evidence>
<gene>
    <name evidence="2" type="ORF">DSW25_16835</name>
</gene>
<name>A0A073IBJ5_9RHOB</name>
<sequence>SSGAGQNYYGNERVGASIDGGAGNDTLRTGIDDDTIIGGEGDDLINGGHGSNDLSGGDGNDIIRFGGSGDSTVTGGNGDDMIDGSFLNDQGNSYYYYGRSGADIDAGIGDDTVLGTNG</sequence>
<feature type="non-terminal residue" evidence="2">
    <location>
        <position position="1"/>
    </location>
</feature>
<keyword evidence="3" id="KW-1185">Reference proteome</keyword>
<dbReference type="EMBL" id="JAMC01000080">
    <property type="protein sequence ID" value="KEJ87683.1"/>
    <property type="molecule type" value="Genomic_DNA"/>
</dbReference>
<dbReference type="SUPFAM" id="SSF51120">
    <property type="entry name" value="beta-Roll"/>
    <property type="match status" value="1"/>
</dbReference>
<protein>
    <recommendedName>
        <fullName evidence="4">Calcium-binding protein</fullName>
    </recommendedName>
</protein>
<dbReference type="InterPro" id="IPR001343">
    <property type="entry name" value="Hemolysn_Ca-bd"/>
</dbReference>
<dbReference type="GO" id="GO:0005509">
    <property type="term" value="F:calcium ion binding"/>
    <property type="evidence" value="ECO:0007669"/>
    <property type="project" value="InterPro"/>
</dbReference>
<proteinExistence type="predicted"/>
<dbReference type="Pfam" id="PF00353">
    <property type="entry name" value="HemolysinCabind"/>
    <property type="match status" value="2"/>
</dbReference>
<dbReference type="RefSeq" id="WP_037952961.1">
    <property type="nucleotide sequence ID" value="NZ_JAMC01000080.1"/>
</dbReference>
<feature type="non-terminal residue" evidence="2">
    <location>
        <position position="118"/>
    </location>
</feature>
<dbReference type="Gene3D" id="2.150.10.10">
    <property type="entry name" value="Serralysin-like metalloprotease, C-terminal"/>
    <property type="match status" value="1"/>
</dbReference>
<accession>A0A073IBJ5</accession>
<evidence type="ECO:0000256" key="1">
    <source>
        <dbReference type="SAM" id="MobiDB-lite"/>
    </source>
</evidence>
<dbReference type="AlphaFoldDB" id="A0A073IBJ5"/>